<evidence type="ECO:0000313" key="3">
    <source>
        <dbReference type="Proteomes" id="UP001215598"/>
    </source>
</evidence>
<dbReference type="Proteomes" id="UP001215598">
    <property type="component" value="Unassembled WGS sequence"/>
</dbReference>
<sequence length="209" mass="22946">MNVALQQEVMVLPEGERKELTRRLKRMGSYELDRENNLARNRALTAGLGLGSTAAFVGMKKKQTEEEEDARKAKQAKRGEEEEWSGSGSESGTDTEGETQPQKKRAVATRARGGGKAGKGDKDAVAEWARKAKKMLLEGGPGTKWEGIVEAWWALEELTQFVSKTKSHATTSRPREVGVWVKNARKGTPKVVAESFGKSSPAFQAWDAL</sequence>
<comment type="caution">
    <text evidence="2">The sequence shown here is derived from an EMBL/GenBank/DDBJ whole genome shotgun (WGS) entry which is preliminary data.</text>
</comment>
<reference evidence="2" key="1">
    <citation type="submission" date="2023-03" db="EMBL/GenBank/DDBJ databases">
        <title>Massive genome expansion in bonnet fungi (Mycena s.s.) driven by repeated elements and novel gene families across ecological guilds.</title>
        <authorList>
            <consortium name="Lawrence Berkeley National Laboratory"/>
            <person name="Harder C.B."/>
            <person name="Miyauchi S."/>
            <person name="Viragh M."/>
            <person name="Kuo A."/>
            <person name="Thoen E."/>
            <person name="Andreopoulos B."/>
            <person name="Lu D."/>
            <person name="Skrede I."/>
            <person name="Drula E."/>
            <person name="Henrissat B."/>
            <person name="Morin E."/>
            <person name="Kohler A."/>
            <person name="Barry K."/>
            <person name="LaButti K."/>
            <person name="Morin E."/>
            <person name="Salamov A."/>
            <person name="Lipzen A."/>
            <person name="Mereny Z."/>
            <person name="Hegedus B."/>
            <person name="Baldrian P."/>
            <person name="Stursova M."/>
            <person name="Weitz H."/>
            <person name="Taylor A."/>
            <person name="Grigoriev I.V."/>
            <person name="Nagy L.G."/>
            <person name="Martin F."/>
            <person name="Kauserud H."/>
        </authorList>
    </citation>
    <scope>NUCLEOTIDE SEQUENCE</scope>
    <source>
        <strain evidence="2">CBHHK182m</strain>
    </source>
</reference>
<evidence type="ECO:0000256" key="1">
    <source>
        <dbReference type="SAM" id="MobiDB-lite"/>
    </source>
</evidence>
<accession>A0AAD7MWA0</accession>
<feature type="compositionally biased region" description="Low complexity" evidence="1">
    <location>
        <begin position="85"/>
        <end position="94"/>
    </location>
</feature>
<name>A0AAD7MWA0_9AGAR</name>
<feature type="region of interest" description="Disordered" evidence="1">
    <location>
        <begin position="53"/>
        <end position="125"/>
    </location>
</feature>
<evidence type="ECO:0000313" key="2">
    <source>
        <dbReference type="EMBL" id="KAJ7734860.1"/>
    </source>
</evidence>
<gene>
    <name evidence="2" type="ORF">B0H16DRAFT_1731618</name>
</gene>
<feature type="compositionally biased region" description="Basic and acidic residues" evidence="1">
    <location>
        <begin position="69"/>
        <end position="80"/>
    </location>
</feature>
<proteinExistence type="predicted"/>
<dbReference type="AlphaFoldDB" id="A0AAD7MWA0"/>
<protein>
    <submittedName>
        <fullName evidence="2">Uncharacterized protein</fullName>
    </submittedName>
</protein>
<dbReference type="EMBL" id="JARKIB010000130">
    <property type="protein sequence ID" value="KAJ7734860.1"/>
    <property type="molecule type" value="Genomic_DNA"/>
</dbReference>
<keyword evidence="3" id="KW-1185">Reference proteome</keyword>
<organism evidence="2 3">
    <name type="scientific">Mycena metata</name>
    <dbReference type="NCBI Taxonomy" id="1033252"/>
    <lineage>
        <taxon>Eukaryota</taxon>
        <taxon>Fungi</taxon>
        <taxon>Dikarya</taxon>
        <taxon>Basidiomycota</taxon>
        <taxon>Agaricomycotina</taxon>
        <taxon>Agaricomycetes</taxon>
        <taxon>Agaricomycetidae</taxon>
        <taxon>Agaricales</taxon>
        <taxon>Marasmiineae</taxon>
        <taxon>Mycenaceae</taxon>
        <taxon>Mycena</taxon>
    </lineage>
</organism>